<accession>A0A1F6N4F0</accession>
<name>A0A1F6N4F0_9BACT</name>
<reference evidence="1 2" key="1">
    <citation type="journal article" date="2016" name="Nat. Commun.">
        <title>Thousands of microbial genomes shed light on interconnected biogeochemical processes in an aquifer system.</title>
        <authorList>
            <person name="Anantharaman K."/>
            <person name="Brown C.T."/>
            <person name="Hug L.A."/>
            <person name="Sharon I."/>
            <person name="Castelle C.J."/>
            <person name="Probst A.J."/>
            <person name="Thomas B.C."/>
            <person name="Singh A."/>
            <person name="Wilkins M.J."/>
            <person name="Karaoz U."/>
            <person name="Brodie E.L."/>
            <person name="Williams K.H."/>
            <person name="Hubbard S.S."/>
            <person name="Banfield J.F."/>
        </authorList>
    </citation>
    <scope>NUCLEOTIDE SEQUENCE [LARGE SCALE GENOMIC DNA]</scope>
</reference>
<gene>
    <name evidence="1" type="ORF">A2983_00910</name>
</gene>
<evidence type="ECO:0000313" key="2">
    <source>
        <dbReference type="Proteomes" id="UP000177040"/>
    </source>
</evidence>
<protein>
    <submittedName>
        <fullName evidence="1">Uncharacterized protein</fullName>
    </submittedName>
</protein>
<dbReference type="Proteomes" id="UP000177040">
    <property type="component" value="Unassembled WGS sequence"/>
</dbReference>
<evidence type="ECO:0000313" key="1">
    <source>
        <dbReference type="EMBL" id="OGH78876.1"/>
    </source>
</evidence>
<sequence length="91" mass="10018">MLSFDLALFGSGEEDLATALAAVILHALLHEQVPVGLQGTPPPIELTDQILQNPSRDFRGIFSTTVRVENAHHLTARAFFCQPELWIGGYF</sequence>
<dbReference type="AlphaFoldDB" id="A0A1F6N4F0"/>
<dbReference type="EMBL" id="MFQH01000001">
    <property type="protein sequence ID" value="OGH78876.1"/>
    <property type="molecule type" value="Genomic_DNA"/>
</dbReference>
<proteinExistence type="predicted"/>
<organism evidence="1 2">
    <name type="scientific">Candidatus Magasanikbacteria bacterium RIFCSPLOWO2_01_FULL_40_15</name>
    <dbReference type="NCBI Taxonomy" id="1798686"/>
    <lineage>
        <taxon>Bacteria</taxon>
        <taxon>Candidatus Magasanikiibacteriota</taxon>
    </lineage>
</organism>
<comment type="caution">
    <text evidence="1">The sequence shown here is derived from an EMBL/GenBank/DDBJ whole genome shotgun (WGS) entry which is preliminary data.</text>
</comment>